<sequence>MTTRTRTTAAAIAVASAVIGTALLGASGAASAATTAASHGTLTVSNGTKYVQINGHRVNFGVSVRDLAWSPDGAKAAFVDGSGDLDIANPDGSGRVVVAKNPGGQTWSHPTWQVTKKDTRYGIPAKDNLIFAARANGVSRLKYVSAKAVHGTPKTLTLNGSPDPDGAVPQTGNVWPNAAGRYGTSVYANTDTGAVYIRDDYLRQQGGKLTKGSQPALSPNEEEVVFVRSVAGHDHLFVEDLMHGNHVKDLTPHATTDYTEPAWSPDGRTLAARTPAGTVTLPADGTGRPVKVTSTAGLAAYRP</sequence>
<comment type="caution">
    <text evidence="2">The sequence shown here is derived from an EMBL/GenBank/DDBJ whole genome shotgun (WGS) entry which is preliminary data.</text>
</comment>
<feature type="chain" id="PRO_5007106614" description="WD40 repeat protein" evidence="1">
    <location>
        <begin position="33"/>
        <end position="303"/>
    </location>
</feature>
<dbReference type="InterPro" id="IPR011042">
    <property type="entry name" value="6-blade_b-propeller_TolB-like"/>
</dbReference>
<dbReference type="Pfam" id="PF07676">
    <property type="entry name" value="PD40"/>
    <property type="match status" value="1"/>
</dbReference>
<protein>
    <recommendedName>
        <fullName evidence="4">WD40 repeat protein</fullName>
    </recommendedName>
</protein>
<dbReference type="RefSeq" id="WP_061926536.1">
    <property type="nucleotide sequence ID" value="NZ_KQ948864.1"/>
</dbReference>
<dbReference type="AlphaFoldDB" id="A0A101SVI6"/>
<dbReference type="InterPro" id="IPR011659">
    <property type="entry name" value="WD40"/>
</dbReference>
<feature type="signal peptide" evidence="1">
    <location>
        <begin position="1"/>
        <end position="32"/>
    </location>
</feature>
<dbReference type="Gene3D" id="2.120.10.30">
    <property type="entry name" value="TolB, C-terminal domain"/>
    <property type="match status" value="1"/>
</dbReference>
<evidence type="ECO:0000313" key="3">
    <source>
        <dbReference type="Proteomes" id="UP000053024"/>
    </source>
</evidence>
<accession>A0A101SVI6</accession>
<dbReference type="STRING" id="285568.AQJ66_25150"/>
<evidence type="ECO:0000256" key="1">
    <source>
        <dbReference type="SAM" id="SignalP"/>
    </source>
</evidence>
<name>A0A101SVI6_9ACTN</name>
<dbReference type="EMBL" id="LMWX01000045">
    <property type="protein sequence ID" value="KUN80965.1"/>
    <property type="molecule type" value="Genomic_DNA"/>
</dbReference>
<proteinExistence type="predicted"/>
<reference evidence="2 3" key="1">
    <citation type="submission" date="2015-10" db="EMBL/GenBank/DDBJ databases">
        <title>Draft genome sequence of Streptomyces bungoensis DSM 41781, type strain for the species Streptomyces bungoensis.</title>
        <authorList>
            <person name="Ruckert C."/>
            <person name="Winkler A."/>
            <person name="Kalinowski J."/>
            <person name="Kampfer P."/>
            <person name="Glaeser S."/>
        </authorList>
    </citation>
    <scope>NUCLEOTIDE SEQUENCE [LARGE SCALE GENOMIC DNA]</scope>
    <source>
        <strain evidence="2 3">DSM 41781</strain>
    </source>
</reference>
<evidence type="ECO:0000313" key="2">
    <source>
        <dbReference type="EMBL" id="KUN80965.1"/>
    </source>
</evidence>
<organism evidence="2 3">
    <name type="scientific">Streptomyces bungoensis</name>
    <dbReference type="NCBI Taxonomy" id="285568"/>
    <lineage>
        <taxon>Bacteria</taxon>
        <taxon>Bacillati</taxon>
        <taxon>Actinomycetota</taxon>
        <taxon>Actinomycetes</taxon>
        <taxon>Kitasatosporales</taxon>
        <taxon>Streptomycetaceae</taxon>
        <taxon>Streptomyces</taxon>
    </lineage>
</organism>
<keyword evidence="3" id="KW-1185">Reference proteome</keyword>
<keyword evidence="1" id="KW-0732">Signal</keyword>
<evidence type="ECO:0008006" key="4">
    <source>
        <dbReference type="Google" id="ProtNLM"/>
    </source>
</evidence>
<gene>
    <name evidence="2" type="ORF">AQJ66_25150</name>
</gene>
<dbReference type="Proteomes" id="UP000053024">
    <property type="component" value="Unassembled WGS sequence"/>
</dbReference>
<dbReference type="SUPFAM" id="SSF69304">
    <property type="entry name" value="Tricorn protease N-terminal domain"/>
    <property type="match status" value="1"/>
</dbReference>